<dbReference type="PANTHER" id="PTHR23150">
    <property type="entry name" value="SULFATASE MODIFYING FACTOR 1, 2"/>
    <property type="match status" value="1"/>
</dbReference>
<dbReference type="PANTHER" id="PTHR23150:SF19">
    <property type="entry name" value="FORMYLGLYCINE-GENERATING ENZYME"/>
    <property type="match status" value="1"/>
</dbReference>
<dbReference type="Proteomes" id="UP000675880">
    <property type="component" value="Unassembled WGS sequence"/>
</dbReference>
<evidence type="ECO:0000256" key="1">
    <source>
        <dbReference type="SAM" id="SignalP"/>
    </source>
</evidence>
<dbReference type="RefSeq" id="WP_213040904.1">
    <property type="nucleotide sequence ID" value="NZ_CAJNBJ010000001.1"/>
</dbReference>
<feature type="chain" id="PRO_5046847380" evidence="1">
    <location>
        <begin position="33"/>
        <end position="286"/>
    </location>
</feature>
<dbReference type="InterPro" id="IPR042095">
    <property type="entry name" value="SUMF_sf"/>
</dbReference>
<name>A0ABM8QPW1_9BACT</name>
<evidence type="ECO:0000313" key="3">
    <source>
        <dbReference type="EMBL" id="CAE6708896.1"/>
    </source>
</evidence>
<comment type="caution">
    <text evidence="3">The sequence shown here is derived from an EMBL/GenBank/DDBJ whole genome shotgun (WGS) entry which is preliminary data.</text>
</comment>
<dbReference type="EMBL" id="CAJNBJ010000001">
    <property type="protein sequence ID" value="CAE6708896.1"/>
    <property type="molecule type" value="Genomic_DNA"/>
</dbReference>
<proteinExistence type="predicted"/>
<dbReference type="Pfam" id="PF03781">
    <property type="entry name" value="FGE-sulfatase"/>
    <property type="match status" value="1"/>
</dbReference>
<protein>
    <submittedName>
        <fullName evidence="3">Formylglycine-generating enzyme family protein</fullName>
    </submittedName>
</protein>
<feature type="domain" description="Sulfatase-modifying factor enzyme-like" evidence="2">
    <location>
        <begin position="44"/>
        <end position="270"/>
    </location>
</feature>
<evidence type="ECO:0000313" key="4">
    <source>
        <dbReference type="Proteomes" id="UP000675880"/>
    </source>
</evidence>
<dbReference type="InterPro" id="IPR016187">
    <property type="entry name" value="CTDL_fold"/>
</dbReference>
<reference evidence="3 4" key="1">
    <citation type="submission" date="2021-02" db="EMBL/GenBank/DDBJ databases">
        <authorList>
            <person name="Han P."/>
        </authorList>
    </citation>
    <scope>NUCLEOTIDE SEQUENCE [LARGE SCALE GENOMIC DNA]</scope>
    <source>
        <strain evidence="3">Candidatus Nitrospira sp. ZN2</strain>
    </source>
</reference>
<gene>
    <name evidence="3" type="ORF">NSPZN2_11117</name>
</gene>
<dbReference type="InterPro" id="IPR005532">
    <property type="entry name" value="SUMF_dom"/>
</dbReference>
<dbReference type="SUPFAM" id="SSF56436">
    <property type="entry name" value="C-type lectin-like"/>
    <property type="match status" value="1"/>
</dbReference>
<feature type="signal peptide" evidence="1">
    <location>
        <begin position="1"/>
        <end position="32"/>
    </location>
</feature>
<sequence>MTQGLSKRRTRLSAVGLFATAAFTLALSPVLAAPPAKELDLVPMITIPAGSFIMGTQSPKGRADEWPQRKVHVDAFAIDQVEVTNERYLAFVATTGHRNPPNPYGTGALVSAKGIEQLPVVQVTWYDAKAYCAWAKKRLPTEAEWEKAARGTDGRTFPWGNEEPTSTRANYDREWVNDKTLYAVGSLPGGDSPYGIKDMSGNAREWVQDWYDPDYYENAPTTNPQGPDKGIVRVIRGGSWHSPLADITATARGRGGFALQTHGTGFRCVRSLEGHGQDSSAQEPAK</sequence>
<keyword evidence="1" id="KW-0732">Signal</keyword>
<organism evidence="3 4">
    <name type="scientific">Nitrospira defluvii</name>
    <dbReference type="NCBI Taxonomy" id="330214"/>
    <lineage>
        <taxon>Bacteria</taxon>
        <taxon>Pseudomonadati</taxon>
        <taxon>Nitrospirota</taxon>
        <taxon>Nitrospiria</taxon>
        <taxon>Nitrospirales</taxon>
        <taxon>Nitrospiraceae</taxon>
        <taxon>Nitrospira</taxon>
    </lineage>
</organism>
<dbReference type="Gene3D" id="3.90.1580.10">
    <property type="entry name" value="paralog of FGE (formylglycine-generating enzyme)"/>
    <property type="match status" value="1"/>
</dbReference>
<accession>A0ABM8QPW1</accession>
<dbReference type="InterPro" id="IPR051043">
    <property type="entry name" value="Sulfatase_Mod_Factor_Kinase"/>
</dbReference>
<evidence type="ECO:0000259" key="2">
    <source>
        <dbReference type="Pfam" id="PF03781"/>
    </source>
</evidence>
<keyword evidence="4" id="KW-1185">Reference proteome</keyword>